<evidence type="ECO:0000313" key="1">
    <source>
        <dbReference type="EMBL" id="KAJ2893333.1"/>
    </source>
</evidence>
<proteinExistence type="predicted"/>
<accession>A0ACC1M377</accession>
<dbReference type="Proteomes" id="UP001139981">
    <property type="component" value="Unassembled WGS sequence"/>
</dbReference>
<comment type="caution">
    <text evidence="1">The sequence shown here is derived from an EMBL/GenBank/DDBJ whole genome shotgun (WGS) entry which is preliminary data.</text>
</comment>
<protein>
    <submittedName>
        <fullName evidence="1">Uncharacterized protein</fullName>
    </submittedName>
</protein>
<keyword evidence="2" id="KW-1185">Reference proteome</keyword>
<dbReference type="EMBL" id="JANBVB010000559">
    <property type="protein sequence ID" value="KAJ2893333.1"/>
    <property type="molecule type" value="Genomic_DNA"/>
</dbReference>
<organism evidence="1 2">
    <name type="scientific">Coemansia aciculifera</name>
    <dbReference type="NCBI Taxonomy" id="417176"/>
    <lineage>
        <taxon>Eukaryota</taxon>
        <taxon>Fungi</taxon>
        <taxon>Fungi incertae sedis</taxon>
        <taxon>Zoopagomycota</taxon>
        <taxon>Kickxellomycotina</taxon>
        <taxon>Kickxellomycetes</taxon>
        <taxon>Kickxellales</taxon>
        <taxon>Kickxellaceae</taxon>
        <taxon>Coemansia</taxon>
    </lineage>
</organism>
<name>A0ACC1M377_9FUNG</name>
<reference evidence="1" key="1">
    <citation type="submission" date="2022-07" db="EMBL/GenBank/DDBJ databases">
        <title>Phylogenomic reconstructions and comparative analyses of Kickxellomycotina fungi.</title>
        <authorList>
            <person name="Reynolds N.K."/>
            <person name="Stajich J.E."/>
            <person name="Barry K."/>
            <person name="Grigoriev I.V."/>
            <person name="Crous P."/>
            <person name="Smith M.E."/>
        </authorList>
    </citation>
    <scope>NUCLEOTIDE SEQUENCE</scope>
    <source>
        <strain evidence="1">CBS 190363</strain>
    </source>
</reference>
<sequence length="593" mass="66564">MRRPQRASELPWLIINRIIHYAIQPVDKRQLQQQSSNSSSSTTISRKTPPTSFIDQYLPLLSLCRRWRAVALSHLCKHSILQLDDSACLFNTLVSVSLNMPHISRFAFRHNSTLTISVSQADITSGLAINALGGPEFKNAVFHAATRLVVKLALLTDQTTPPIEGTPLDNVRQFVTRIRKMMPYVTSIDIQCVGNFFYDEAVVCQQLERWLAMYFSPETALRVFRSKFVLPRPAAPQVSVAVTSIEHIWKNDNETTLALLHRLAPALQTLAITYKTVSRTELLFTDSNSELVAFPRLQTLSFNTWQQQKIRHRPTIDPTIVPFPALTRLHISMEYPFGDDLLFRGNNETLEQLRIELDMQTIAMLKKYKVFADSRFKRLRSISAECNTHRVGGNPLASYVFTNFVAGMTSASAGQSLSFDDGSAMKYSVRNLTRCSSDLARVRVLNLKNANLTFSQITVLLRKMTMLTELKCEFAGLGPDYDRMPVADRPERARSSCVTSGNGGGGGGAVGGRHFKHLTLLGYLANMQNVAECAILLALACPKLTNFSIMDTLKPEFNKELRLAIKAEPYNAVAKEVEHLLFKDIDHGRVIKK</sequence>
<gene>
    <name evidence="1" type="ORF">IWW38_002894</name>
</gene>
<evidence type="ECO:0000313" key="2">
    <source>
        <dbReference type="Proteomes" id="UP001139981"/>
    </source>
</evidence>